<feature type="signal peptide" evidence="2">
    <location>
        <begin position="1"/>
        <end position="18"/>
    </location>
</feature>
<keyword evidence="1" id="KW-0472">Membrane</keyword>
<proteinExistence type="predicted"/>
<gene>
    <name evidence="3" type="ORF">EDC17_100755</name>
</gene>
<keyword evidence="1" id="KW-1133">Transmembrane helix</keyword>
<evidence type="ECO:0000313" key="3">
    <source>
        <dbReference type="EMBL" id="TCV18924.1"/>
    </source>
</evidence>
<keyword evidence="2" id="KW-0732">Signal</keyword>
<keyword evidence="1" id="KW-0812">Transmembrane</keyword>
<dbReference type="EMBL" id="SMBZ01000007">
    <property type="protein sequence ID" value="TCV18924.1"/>
    <property type="molecule type" value="Genomic_DNA"/>
</dbReference>
<feature type="transmembrane region" description="Helical" evidence="1">
    <location>
        <begin position="115"/>
        <end position="137"/>
    </location>
</feature>
<sequence length="264" mass="31060">MRNYLLLILLVFSSWAVANTQDSVVVEELMPKDMSSDENPKYWAKGYYDSIPRLDKLETPSAQDFEDVIGRYQSKDFEYIESISDKLTLWNSIIQWIKDFLSDLFPDIDARPGDWFYNVLGIAGAALVVFLLYKFFFSGKQFIRNPKEEQADEGDSIAYVERHLLDVDINNYINSAIAENNYALAIRYQQLLNIQLLAKRDFITWNQNKTNLELMDEIQLADLKEEFRNCSELFNYVWFGDFTLTKGKFEEITAVFKNFQRRWS</sequence>
<reference evidence="3 4" key="1">
    <citation type="submission" date="2019-03" db="EMBL/GenBank/DDBJ databases">
        <title>Genomic Encyclopedia of Type Strains, Phase IV (KMG-IV): sequencing the most valuable type-strain genomes for metagenomic binning, comparative biology and taxonomic classification.</title>
        <authorList>
            <person name="Goeker M."/>
        </authorList>
    </citation>
    <scope>NUCLEOTIDE SEQUENCE [LARGE SCALE GENOMIC DNA]</scope>
    <source>
        <strain evidence="3 4">DSM 22362</strain>
    </source>
</reference>
<dbReference type="RefSeq" id="WP_132776913.1">
    <property type="nucleotide sequence ID" value="NZ_SMBZ01000007.1"/>
</dbReference>
<evidence type="ECO:0000313" key="4">
    <source>
        <dbReference type="Proteomes" id="UP000295197"/>
    </source>
</evidence>
<evidence type="ECO:0008006" key="5">
    <source>
        <dbReference type="Google" id="ProtNLM"/>
    </source>
</evidence>
<accession>A0A4R3W1T9</accession>
<dbReference type="OrthoDB" id="5491447at2"/>
<evidence type="ECO:0000256" key="2">
    <source>
        <dbReference type="SAM" id="SignalP"/>
    </source>
</evidence>
<organism evidence="3 4">
    <name type="scientific">Sphingobacterium alimentarium</name>
    <dbReference type="NCBI Taxonomy" id="797292"/>
    <lineage>
        <taxon>Bacteria</taxon>
        <taxon>Pseudomonadati</taxon>
        <taxon>Bacteroidota</taxon>
        <taxon>Sphingobacteriia</taxon>
        <taxon>Sphingobacteriales</taxon>
        <taxon>Sphingobacteriaceae</taxon>
        <taxon>Sphingobacterium</taxon>
    </lineage>
</organism>
<comment type="caution">
    <text evidence="3">The sequence shown here is derived from an EMBL/GenBank/DDBJ whole genome shotgun (WGS) entry which is preliminary data.</text>
</comment>
<dbReference type="AlphaFoldDB" id="A0A4R3W1T9"/>
<keyword evidence="4" id="KW-1185">Reference proteome</keyword>
<name>A0A4R3W1T9_9SPHI</name>
<dbReference type="Proteomes" id="UP000295197">
    <property type="component" value="Unassembled WGS sequence"/>
</dbReference>
<protein>
    <recommendedName>
        <fullName evidence="5">DUF4129 domain-containing protein</fullName>
    </recommendedName>
</protein>
<feature type="chain" id="PRO_5020781537" description="DUF4129 domain-containing protein" evidence="2">
    <location>
        <begin position="19"/>
        <end position="264"/>
    </location>
</feature>
<evidence type="ECO:0000256" key="1">
    <source>
        <dbReference type="SAM" id="Phobius"/>
    </source>
</evidence>